<keyword evidence="10" id="KW-1185">Reference proteome</keyword>
<dbReference type="GeneID" id="92177824"/>
<dbReference type="GO" id="GO:0000329">
    <property type="term" value="C:fungal-type vacuole membrane"/>
    <property type="evidence" value="ECO:0007669"/>
    <property type="project" value="TreeGrafter"/>
</dbReference>
<dbReference type="InterPro" id="IPR036259">
    <property type="entry name" value="MFS_trans_sf"/>
</dbReference>
<feature type="transmembrane region" description="Helical" evidence="8">
    <location>
        <begin position="304"/>
        <end position="324"/>
    </location>
</feature>
<keyword evidence="6 8" id="KW-0472">Membrane</keyword>
<dbReference type="PANTHER" id="PTHR10332:SF88">
    <property type="entry name" value="EQUILIBRATIVE NUCLEOSIDE TRANSPORTER 1, ISOFORM A"/>
    <property type="match status" value="1"/>
</dbReference>
<feature type="transmembrane region" description="Helical" evidence="8">
    <location>
        <begin position="152"/>
        <end position="184"/>
    </location>
</feature>
<evidence type="ECO:0000256" key="8">
    <source>
        <dbReference type="SAM" id="Phobius"/>
    </source>
</evidence>
<evidence type="ECO:0000313" key="10">
    <source>
        <dbReference type="Proteomes" id="UP001388673"/>
    </source>
</evidence>
<dbReference type="InterPro" id="IPR002259">
    <property type="entry name" value="Eqnu_transpt"/>
</dbReference>
<dbReference type="KEGG" id="kne:92177824"/>
<feature type="transmembrane region" description="Helical" evidence="8">
    <location>
        <begin position="412"/>
        <end position="435"/>
    </location>
</feature>
<comment type="similarity">
    <text evidence="2">Belongs to the SLC29A/ENT transporter (TC 2.A.57) family.</text>
</comment>
<feature type="transmembrane region" description="Helical" evidence="8">
    <location>
        <begin position="235"/>
        <end position="254"/>
    </location>
</feature>
<gene>
    <name evidence="9" type="ORF">IAR55_000564</name>
</gene>
<dbReference type="AlphaFoldDB" id="A0AAW0Z775"/>
<dbReference type="EMBL" id="JBCAWK010000001">
    <property type="protein sequence ID" value="KAK8869994.1"/>
    <property type="molecule type" value="Genomic_DNA"/>
</dbReference>
<dbReference type="Proteomes" id="UP001388673">
    <property type="component" value="Unassembled WGS sequence"/>
</dbReference>
<evidence type="ECO:0000256" key="3">
    <source>
        <dbReference type="ARBA" id="ARBA00022448"/>
    </source>
</evidence>
<evidence type="ECO:0000256" key="1">
    <source>
        <dbReference type="ARBA" id="ARBA00004141"/>
    </source>
</evidence>
<comment type="subcellular location">
    <subcellularLocation>
        <location evidence="1">Membrane</location>
        <topology evidence="1">Multi-pass membrane protein</topology>
    </subcellularLocation>
</comment>
<feature type="transmembrane region" description="Helical" evidence="8">
    <location>
        <begin position="196"/>
        <end position="215"/>
    </location>
</feature>
<evidence type="ECO:0000256" key="6">
    <source>
        <dbReference type="ARBA" id="ARBA00023136"/>
    </source>
</evidence>
<feature type="region of interest" description="Disordered" evidence="7">
    <location>
        <begin position="1"/>
        <end position="20"/>
    </location>
</feature>
<keyword evidence="5 8" id="KW-1133">Transmembrane helix</keyword>
<sequence>MLRSIRAKLTGADPAPRPSPGEYQALAVSVGDEATSPEQEYALKERRNEWKVYLCFWALGAGVLLGWNALICTFPLLNSYFPPESPLRSSLASVLATSYCFGNLFFLGMAQRHVGQTSPSKRLHWSLLLLLATSLVLTFPLLPLILPSLSSSVLFAVLIAITIVLSMSTAFLQSAVFALSALWGSTQVLAVMSGQGGIAVLVSAVQSVLAIISATSPNPGSGSGDEVEVSQVSNLAGVGLWALGSVGVVGCLFAHRYLVNHPEYETVISSSASGDTSDGIGADLALGNVKAEESKTKKVFMKNWTLEFAVAWVFVVTLSVFPPVTTNILSTHSPVPRLLQPDVFIPLHFLIFNIGDYLGRTYLPSISFLRITSPPRILLASLARTLFIPLLFACNVSPRPVTSVPLINSDLLYFGIILLFGLSNGYIGSLCMIVASSPTLNPKLEEDERDVAGTLASFCLVTGLAGGSLCSFAVTWAINNRL</sequence>
<name>A0AAW0Z775_9TREE</name>
<evidence type="ECO:0000256" key="7">
    <source>
        <dbReference type="SAM" id="MobiDB-lite"/>
    </source>
</evidence>
<dbReference type="GO" id="GO:0005886">
    <property type="term" value="C:plasma membrane"/>
    <property type="evidence" value="ECO:0007669"/>
    <property type="project" value="TreeGrafter"/>
</dbReference>
<dbReference type="PANTHER" id="PTHR10332">
    <property type="entry name" value="EQUILIBRATIVE NUCLEOSIDE TRANSPORTER"/>
    <property type="match status" value="1"/>
</dbReference>
<dbReference type="GO" id="GO:0015205">
    <property type="term" value="F:nucleobase transmembrane transporter activity"/>
    <property type="evidence" value="ECO:0007669"/>
    <property type="project" value="TreeGrafter"/>
</dbReference>
<evidence type="ECO:0000256" key="5">
    <source>
        <dbReference type="ARBA" id="ARBA00022989"/>
    </source>
</evidence>
<proteinExistence type="inferred from homology"/>
<dbReference type="PRINTS" id="PR01130">
    <property type="entry name" value="DERENTRNSPRT"/>
</dbReference>
<evidence type="ECO:0000256" key="4">
    <source>
        <dbReference type="ARBA" id="ARBA00022692"/>
    </source>
</evidence>
<evidence type="ECO:0008006" key="11">
    <source>
        <dbReference type="Google" id="ProtNLM"/>
    </source>
</evidence>
<accession>A0AAW0Z775</accession>
<feature type="transmembrane region" description="Helical" evidence="8">
    <location>
        <begin position="52"/>
        <end position="77"/>
    </location>
</feature>
<protein>
    <recommendedName>
        <fullName evidence="11">Solute carrier family 29 (Equilibrative nucleoside transporter), member 1/2/3</fullName>
    </recommendedName>
</protein>
<dbReference type="GO" id="GO:0034257">
    <property type="term" value="F:nicotinamide riboside transmembrane transporter activity"/>
    <property type="evidence" value="ECO:0007669"/>
    <property type="project" value="TreeGrafter"/>
</dbReference>
<feature type="transmembrane region" description="Helical" evidence="8">
    <location>
        <begin position="455"/>
        <end position="478"/>
    </location>
</feature>
<organism evidence="9 10">
    <name type="scientific">Kwoniella newhampshirensis</name>
    <dbReference type="NCBI Taxonomy" id="1651941"/>
    <lineage>
        <taxon>Eukaryota</taxon>
        <taxon>Fungi</taxon>
        <taxon>Dikarya</taxon>
        <taxon>Basidiomycota</taxon>
        <taxon>Agaricomycotina</taxon>
        <taxon>Tremellomycetes</taxon>
        <taxon>Tremellales</taxon>
        <taxon>Cryptococcaceae</taxon>
        <taxon>Kwoniella</taxon>
    </lineage>
</organism>
<evidence type="ECO:0000256" key="2">
    <source>
        <dbReference type="ARBA" id="ARBA00007965"/>
    </source>
</evidence>
<feature type="transmembrane region" description="Helical" evidence="8">
    <location>
        <begin position="127"/>
        <end position="146"/>
    </location>
</feature>
<dbReference type="RefSeq" id="XP_066806240.1">
    <property type="nucleotide sequence ID" value="XM_066943698.1"/>
</dbReference>
<keyword evidence="3" id="KW-0813">Transport</keyword>
<dbReference type="Pfam" id="PF01733">
    <property type="entry name" value="Nucleoside_tran"/>
    <property type="match status" value="1"/>
</dbReference>
<keyword evidence="4 8" id="KW-0812">Transmembrane</keyword>
<dbReference type="SUPFAM" id="SSF103473">
    <property type="entry name" value="MFS general substrate transporter"/>
    <property type="match status" value="1"/>
</dbReference>
<evidence type="ECO:0000313" key="9">
    <source>
        <dbReference type="EMBL" id="KAK8869994.1"/>
    </source>
</evidence>
<comment type="caution">
    <text evidence="9">The sequence shown here is derived from an EMBL/GenBank/DDBJ whole genome shotgun (WGS) entry which is preliminary data.</text>
</comment>
<dbReference type="PIRSF" id="PIRSF016379">
    <property type="entry name" value="ENT"/>
    <property type="match status" value="1"/>
</dbReference>
<reference evidence="9 10" key="1">
    <citation type="journal article" date="2024" name="bioRxiv">
        <title>Comparative genomics of Cryptococcus and Kwoniella reveals pathogenesis evolution and contrasting karyotype dynamics via intercentromeric recombination or chromosome fusion.</title>
        <authorList>
            <person name="Coelho M.A."/>
            <person name="David-Palma M."/>
            <person name="Shea T."/>
            <person name="Bowers K."/>
            <person name="McGinley-Smith S."/>
            <person name="Mohammad A.W."/>
            <person name="Gnirke A."/>
            <person name="Yurkov A.M."/>
            <person name="Nowrousian M."/>
            <person name="Sun S."/>
            <person name="Cuomo C.A."/>
            <person name="Heitman J."/>
        </authorList>
    </citation>
    <scope>NUCLEOTIDE SEQUENCE [LARGE SCALE GENOMIC DNA]</scope>
    <source>
        <strain evidence="9 10">CBS 13917</strain>
    </source>
</reference>
<feature type="transmembrane region" description="Helical" evidence="8">
    <location>
        <begin position="89"/>
        <end position="107"/>
    </location>
</feature>
<feature type="transmembrane region" description="Helical" evidence="8">
    <location>
        <begin position="375"/>
        <end position="392"/>
    </location>
</feature>